<dbReference type="GO" id="GO:0032259">
    <property type="term" value="P:methylation"/>
    <property type="evidence" value="ECO:0007669"/>
    <property type="project" value="UniProtKB-KW"/>
</dbReference>
<dbReference type="RefSeq" id="WP_089670942.1">
    <property type="nucleotide sequence ID" value="NZ_CP024845.1"/>
</dbReference>
<dbReference type="STRING" id="1073996.SAMN05444271_102186"/>
<sequence>MTSFAEFLTAKRTVEDRALNSAVFERFVSELGACSGSDLVRIVEIGAGTGSMIARLAEWNALPPTVSYRAVDIDADTIDTARQQLPEQLIAAGYAVDRTTDGLIASRQEGGTDQRLELSFEVDDGFSITDEADAVIASAVLDLVDLDPTLQDLKGVLNDGGLLYAPITFNGRTSFTPVDPFDGKIERLYHRHMDEVREQPGSSRAGQQLVTALPAAGYRVLDAGGSDWVIRPVDGAYPAAESTVLRHLLATIDNALTDYPPEVLSPRTRTEWIETRTEQLQRGDLTLVAHHLDVLAQLQAD</sequence>
<keyword evidence="3" id="KW-1185">Reference proteome</keyword>
<dbReference type="SUPFAM" id="SSF53335">
    <property type="entry name" value="S-adenosyl-L-methionine-dependent methyltransferases"/>
    <property type="match status" value="1"/>
</dbReference>
<accession>A0A2H4Q5M7</accession>
<proteinExistence type="predicted"/>
<dbReference type="AlphaFoldDB" id="A0A1H6RNG3"/>
<feature type="domain" description="Methyltransferase type 12" evidence="1">
    <location>
        <begin position="43"/>
        <end position="163"/>
    </location>
</feature>
<name>A0A1H6RNG3_9EURY</name>
<dbReference type="GO" id="GO:0008168">
    <property type="term" value="F:methyltransferase activity"/>
    <property type="evidence" value="ECO:0007669"/>
    <property type="project" value="UniProtKB-KW"/>
</dbReference>
<keyword evidence="2" id="KW-0808">Transferase</keyword>
<dbReference type="Gene3D" id="3.40.50.150">
    <property type="entry name" value="Vaccinia Virus protein VP39"/>
    <property type="match status" value="1"/>
</dbReference>
<dbReference type="EMBL" id="FNYR01000002">
    <property type="protein sequence ID" value="SEI54884.1"/>
    <property type="molecule type" value="Genomic_DNA"/>
</dbReference>
<evidence type="ECO:0000313" key="3">
    <source>
        <dbReference type="Proteomes" id="UP000198888"/>
    </source>
</evidence>
<gene>
    <name evidence="2" type="ORF">SAMN05444271_102186</name>
</gene>
<reference evidence="2 3" key="1">
    <citation type="submission" date="2016-10" db="EMBL/GenBank/DDBJ databases">
        <authorList>
            <person name="de Groot N.N."/>
        </authorList>
    </citation>
    <scope>NUCLEOTIDE SEQUENCE [LARGE SCALE GENOMIC DNA]</scope>
    <source>
        <strain evidence="2 3">DSM 22187</strain>
    </source>
</reference>
<keyword evidence="2" id="KW-0489">Methyltransferase</keyword>
<organism evidence="2 3">
    <name type="scientific">Halohasta litchfieldiae</name>
    <dbReference type="NCBI Taxonomy" id="1073996"/>
    <lineage>
        <taxon>Archaea</taxon>
        <taxon>Methanobacteriati</taxon>
        <taxon>Methanobacteriota</taxon>
        <taxon>Stenosarchaea group</taxon>
        <taxon>Halobacteria</taxon>
        <taxon>Halobacteriales</taxon>
        <taxon>Haloferacaceae</taxon>
        <taxon>Halohasta</taxon>
    </lineage>
</organism>
<evidence type="ECO:0000313" key="2">
    <source>
        <dbReference type="EMBL" id="SEI54884.1"/>
    </source>
</evidence>
<dbReference type="GeneID" id="35003711"/>
<dbReference type="Proteomes" id="UP000198888">
    <property type="component" value="Unassembled WGS sequence"/>
</dbReference>
<dbReference type="Pfam" id="PF08242">
    <property type="entry name" value="Methyltransf_12"/>
    <property type="match status" value="1"/>
</dbReference>
<accession>A0A1H6RNG3</accession>
<dbReference type="OrthoDB" id="338984at2157"/>
<protein>
    <submittedName>
        <fullName evidence="2">Methyltransferase domain-containing protein</fullName>
    </submittedName>
</protein>
<evidence type="ECO:0000259" key="1">
    <source>
        <dbReference type="Pfam" id="PF08242"/>
    </source>
</evidence>
<dbReference type="InterPro" id="IPR029063">
    <property type="entry name" value="SAM-dependent_MTases_sf"/>
</dbReference>
<dbReference type="CDD" id="cd02440">
    <property type="entry name" value="AdoMet_MTases"/>
    <property type="match status" value="1"/>
</dbReference>
<dbReference type="KEGG" id="hae:halTADL_2946"/>
<dbReference type="InterPro" id="IPR013217">
    <property type="entry name" value="Methyltransf_12"/>
</dbReference>